<dbReference type="Pfam" id="PF00481">
    <property type="entry name" value="PP2C"/>
    <property type="match status" value="1"/>
</dbReference>
<feature type="domain" description="PPM-type phosphatase" evidence="11">
    <location>
        <begin position="68"/>
        <end position="423"/>
    </location>
</feature>
<evidence type="ECO:0000313" key="13">
    <source>
        <dbReference type="Proteomes" id="UP001396334"/>
    </source>
</evidence>
<keyword evidence="6" id="KW-0460">Magnesium</keyword>
<evidence type="ECO:0000256" key="1">
    <source>
        <dbReference type="ARBA" id="ARBA00001936"/>
    </source>
</evidence>
<evidence type="ECO:0000256" key="4">
    <source>
        <dbReference type="ARBA" id="ARBA00022723"/>
    </source>
</evidence>
<reference evidence="12 13" key="1">
    <citation type="journal article" date="2024" name="G3 (Bethesda)">
        <title>Genome assembly of Hibiscus sabdariffa L. provides insights into metabolisms of medicinal natural products.</title>
        <authorList>
            <person name="Kim T."/>
        </authorList>
    </citation>
    <scope>NUCLEOTIDE SEQUENCE [LARGE SCALE GENOMIC DNA]</scope>
    <source>
        <strain evidence="12">TK-2024</strain>
        <tissue evidence="12">Old leaves</tissue>
    </source>
</reference>
<dbReference type="EMBL" id="JBBPBN010000060">
    <property type="protein sequence ID" value="KAK8987677.1"/>
    <property type="molecule type" value="Genomic_DNA"/>
</dbReference>
<dbReference type="InterPro" id="IPR000222">
    <property type="entry name" value="PP2C_BS"/>
</dbReference>
<comment type="similarity">
    <text evidence="9">Belongs to the PP2C family.</text>
</comment>
<comment type="caution">
    <text evidence="12">The sequence shown here is derived from an EMBL/GenBank/DDBJ whole genome shotgun (WGS) entry which is preliminary data.</text>
</comment>
<dbReference type="EC" id="3.1.3.16" evidence="3"/>
<protein>
    <recommendedName>
        <fullName evidence="3">protein-serine/threonine phosphatase</fullName>
        <ecNumber evidence="3">3.1.3.16</ecNumber>
    </recommendedName>
</protein>
<gene>
    <name evidence="12" type="ORF">V6N11_027422</name>
</gene>
<dbReference type="CDD" id="cd00143">
    <property type="entry name" value="PP2Cc"/>
    <property type="match status" value="1"/>
</dbReference>
<evidence type="ECO:0000256" key="3">
    <source>
        <dbReference type="ARBA" id="ARBA00013081"/>
    </source>
</evidence>
<evidence type="ECO:0000256" key="8">
    <source>
        <dbReference type="ARBA" id="ARBA00023211"/>
    </source>
</evidence>
<dbReference type="InterPro" id="IPR015655">
    <property type="entry name" value="PP2C"/>
</dbReference>
<dbReference type="SUPFAM" id="SSF81606">
    <property type="entry name" value="PP2C-like"/>
    <property type="match status" value="1"/>
</dbReference>
<feature type="compositionally biased region" description="Basic and acidic residues" evidence="10">
    <location>
        <begin position="298"/>
        <end position="307"/>
    </location>
</feature>
<organism evidence="12 13">
    <name type="scientific">Hibiscus sabdariffa</name>
    <name type="common">roselle</name>
    <dbReference type="NCBI Taxonomy" id="183260"/>
    <lineage>
        <taxon>Eukaryota</taxon>
        <taxon>Viridiplantae</taxon>
        <taxon>Streptophyta</taxon>
        <taxon>Embryophyta</taxon>
        <taxon>Tracheophyta</taxon>
        <taxon>Spermatophyta</taxon>
        <taxon>Magnoliopsida</taxon>
        <taxon>eudicotyledons</taxon>
        <taxon>Gunneridae</taxon>
        <taxon>Pentapetalae</taxon>
        <taxon>rosids</taxon>
        <taxon>malvids</taxon>
        <taxon>Malvales</taxon>
        <taxon>Malvaceae</taxon>
        <taxon>Malvoideae</taxon>
        <taxon>Hibiscus</taxon>
    </lineage>
</organism>
<accession>A0ABR2PHB2</accession>
<proteinExistence type="inferred from homology"/>
<dbReference type="SMART" id="SM00332">
    <property type="entry name" value="PP2Cc"/>
    <property type="match status" value="1"/>
</dbReference>
<evidence type="ECO:0000256" key="2">
    <source>
        <dbReference type="ARBA" id="ARBA00001946"/>
    </source>
</evidence>
<dbReference type="InterPro" id="IPR036457">
    <property type="entry name" value="PPM-type-like_dom_sf"/>
</dbReference>
<feature type="region of interest" description="Disordered" evidence="10">
    <location>
        <begin position="288"/>
        <end position="310"/>
    </location>
</feature>
<comment type="cofactor">
    <cofactor evidence="1">
        <name>Mn(2+)</name>
        <dbReference type="ChEBI" id="CHEBI:29035"/>
    </cofactor>
</comment>
<keyword evidence="7 9" id="KW-0904">Protein phosphatase</keyword>
<keyword evidence="5 9" id="KW-0378">Hydrolase</keyword>
<name>A0ABR2PHB2_9ROSI</name>
<dbReference type="PROSITE" id="PS01032">
    <property type="entry name" value="PPM_1"/>
    <property type="match status" value="1"/>
</dbReference>
<feature type="compositionally biased region" description="Polar residues" evidence="10">
    <location>
        <begin position="1"/>
        <end position="10"/>
    </location>
</feature>
<dbReference type="Gene3D" id="3.60.40.10">
    <property type="entry name" value="PPM-type phosphatase domain"/>
    <property type="match status" value="1"/>
</dbReference>
<comment type="cofactor">
    <cofactor evidence="2">
        <name>Mg(2+)</name>
        <dbReference type="ChEBI" id="CHEBI:18420"/>
    </cofactor>
</comment>
<evidence type="ECO:0000256" key="10">
    <source>
        <dbReference type="SAM" id="MobiDB-lite"/>
    </source>
</evidence>
<dbReference type="Proteomes" id="UP001396334">
    <property type="component" value="Unassembled WGS sequence"/>
</dbReference>
<dbReference type="InterPro" id="IPR001932">
    <property type="entry name" value="PPM-type_phosphatase-like_dom"/>
</dbReference>
<keyword evidence="4" id="KW-0479">Metal-binding</keyword>
<evidence type="ECO:0000313" key="12">
    <source>
        <dbReference type="EMBL" id="KAK8987677.1"/>
    </source>
</evidence>
<keyword evidence="13" id="KW-1185">Reference proteome</keyword>
<dbReference type="PROSITE" id="PS51746">
    <property type="entry name" value="PPM_2"/>
    <property type="match status" value="1"/>
</dbReference>
<evidence type="ECO:0000256" key="6">
    <source>
        <dbReference type="ARBA" id="ARBA00022842"/>
    </source>
</evidence>
<evidence type="ECO:0000256" key="5">
    <source>
        <dbReference type="ARBA" id="ARBA00022801"/>
    </source>
</evidence>
<keyword evidence="8" id="KW-0464">Manganese</keyword>
<evidence type="ECO:0000256" key="7">
    <source>
        <dbReference type="ARBA" id="ARBA00022912"/>
    </source>
</evidence>
<evidence type="ECO:0000256" key="9">
    <source>
        <dbReference type="RuleBase" id="RU003465"/>
    </source>
</evidence>
<feature type="region of interest" description="Disordered" evidence="10">
    <location>
        <begin position="1"/>
        <end position="28"/>
    </location>
</feature>
<dbReference type="PANTHER" id="PTHR13832">
    <property type="entry name" value="PROTEIN PHOSPHATASE 2C"/>
    <property type="match status" value="1"/>
</dbReference>
<dbReference type="PANTHER" id="PTHR13832:SF667">
    <property type="entry name" value="PROTEIN PHOSPHATASE 2C 14-RELATED"/>
    <property type="match status" value="1"/>
</dbReference>
<sequence>MSSKPPSVSVQPDEKKPHEKPVLSCTLKRKRPPTIEIPNVLQEIQANSLKVEGFITPRDDTVCFSGVGVAVYSVKGKKKVMEDAHRIVSCLHGNSNKAFFGVYDGHGGKNAADFVAQNLHNNLFEMLKACKGNDEKEEAVKAGYLKTDEEFLKQDMVSGTCCVTALIEGEDVVVSNLGDCRAVLSREGVAEALTTDHKAEQQDERTRIENKGGYVEFHRGAWRVHGILSVSRSIGDAHLKDWVVAEPDTKIFQLTPDMEFLVLASDGLWEEVSGQEAVDTVTRLSAAKRTGNTGTGGHSKENNEDYGRVNVSPSSKIRRVSLVKQQQQKETCQSPRYKNIDGWKDNDRDDFACENGSPPSKFRRISLVKRISLKPESPSQENTSFKKRPPSSAAGIMAACKELVSLAVSRGSLDDITVMIIDLNHFKCNI</sequence>
<feature type="compositionally biased region" description="Basic and acidic residues" evidence="10">
    <location>
        <begin position="12"/>
        <end position="21"/>
    </location>
</feature>
<evidence type="ECO:0000259" key="11">
    <source>
        <dbReference type="PROSITE" id="PS51746"/>
    </source>
</evidence>